<dbReference type="EMBL" id="NFHB01000010">
    <property type="protein sequence ID" value="OUN02005.1"/>
    <property type="molecule type" value="Genomic_DNA"/>
</dbReference>
<feature type="domain" description="Peptidase M16 C-terminal" evidence="3">
    <location>
        <begin position="169"/>
        <end position="340"/>
    </location>
</feature>
<evidence type="ECO:0000313" key="4">
    <source>
        <dbReference type="EMBL" id="KAA2562955.1"/>
    </source>
</evidence>
<organism evidence="5 6">
    <name type="scientific">Alistipes onderdonkii</name>
    <dbReference type="NCBI Taxonomy" id="328813"/>
    <lineage>
        <taxon>Bacteria</taxon>
        <taxon>Pseudomonadati</taxon>
        <taxon>Bacteroidota</taxon>
        <taxon>Bacteroidia</taxon>
        <taxon>Bacteroidales</taxon>
        <taxon>Rikenellaceae</taxon>
        <taxon>Alistipes</taxon>
    </lineage>
</organism>
<reference evidence="5" key="2">
    <citation type="journal article" date="2018" name="BMC Genomics">
        <title>Whole genome sequencing and function prediction of 133 gut anaerobes isolated from chicken caecum in pure cultures.</title>
        <authorList>
            <person name="Medvecky M."/>
            <person name="Cejkova D."/>
            <person name="Polansky O."/>
            <person name="Karasova D."/>
            <person name="Kubasova T."/>
            <person name="Cizek A."/>
            <person name="Rychlik I."/>
        </authorList>
    </citation>
    <scope>NUCLEOTIDE SEQUENCE</scope>
    <source>
        <strain evidence="5">An90</strain>
    </source>
</reference>
<dbReference type="EMBL" id="VVUY01000003">
    <property type="protein sequence ID" value="KAA2562955.1"/>
    <property type="molecule type" value="Genomic_DNA"/>
</dbReference>
<dbReference type="GO" id="GO:0046872">
    <property type="term" value="F:metal ion binding"/>
    <property type="evidence" value="ECO:0007669"/>
    <property type="project" value="InterPro"/>
</dbReference>
<evidence type="ECO:0000256" key="1">
    <source>
        <dbReference type="ARBA" id="ARBA00007261"/>
    </source>
</evidence>
<protein>
    <submittedName>
        <fullName evidence="4">Insulinase family protein</fullName>
    </submittedName>
    <submittedName>
        <fullName evidence="5">Peptidase M16</fullName>
    </submittedName>
</protein>
<accession>A0A1Y3QSB4</accession>
<evidence type="ECO:0000259" key="3">
    <source>
        <dbReference type="Pfam" id="PF05193"/>
    </source>
</evidence>
<feature type="domain" description="Peptidase M16 N-terminal" evidence="2">
    <location>
        <begin position="20"/>
        <end position="158"/>
    </location>
</feature>
<dbReference type="OrthoDB" id="9811314at2"/>
<evidence type="ECO:0000313" key="6">
    <source>
        <dbReference type="Proteomes" id="UP000195772"/>
    </source>
</evidence>
<dbReference type="Gene3D" id="3.30.830.10">
    <property type="entry name" value="Metalloenzyme, LuxS/M16 peptidase-like"/>
    <property type="match status" value="2"/>
</dbReference>
<dbReference type="InterPro" id="IPR007863">
    <property type="entry name" value="Peptidase_M16_C"/>
</dbReference>
<dbReference type="GeneID" id="59809955"/>
<dbReference type="AlphaFoldDB" id="A0A1Y3QSB4"/>
<gene>
    <name evidence="5" type="ORF">B5G41_13095</name>
    <name evidence="4" type="ORF">F2S36_03905</name>
</gene>
<dbReference type="PANTHER" id="PTHR11851:SF49">
    <property type="entry name" value="MITOCHONDRIAL-PROCESSING PEPTIDASE SUBUNIT ALPHA"/>
    <property type="match status" value="1"/>
</dbReference>
<sequence>MEFFTYRLPNGIRGIHRQVKSNVAHCALVINAGSRDEHPDQYGLAHLTEHAFFKGTQRRRAWQVNCRLENLGGELNAFTTKEDTTIHATTLRGDFPRAAELIADVAFRSTFPERELEREKEVIADEINTYKDSPADLIYDTFEDMLFAGSELGHNILGRKNALARYDGEAIRAFTGRTHTTDQMVFSSIGNFSAKTAEAVAARYFAGQAASARGFGRVAPAPCAAFEKTVVKHTHQTHCIIGNRAYGIGEEKRLPLALLINILGGPCANSLLNVVVREKNGLSYNIEASYTPYSDSGIVAIYFSSENGNTAQCIDLIEGELHRLRTTPLTARQLSMAKKQFIAQLAISSESNEGYMLGAGKSFLTHDDVDTMEQVYAKVRALTAAQLTEVAEEVFSGMSRLIYK</sequence>
<comment type="caution">
    <text evidence="5">The sequence shown here is derived from an EMBL/GenBank/DDBJ whole genome shotgun (WGS) entry which is preliminary data.</text>
</comment>
<reference evidence="6" key="1">
    <citation type="submission" date="2017-04" db="EMBL/GenBank/DDBJ databases">
        <title>Function of individual gut microbiota members based on whole genome sequencing of pure cultures obtained from chicken caecum.</title>
        <authorList>
            <person name="Medvecky M."/>
            <person name="Cejkova D."/>
            <person name="Polansky O."/>
            <person name="Karasova D."/>
            <person name="Kubasova T."/>
            <person name="Cizek A."/>
            <person name="Rychlik I."/>
        </authorList>
    </citation>
    <scope>NUCLEOTIDE SEQUENCE [LARGE SCALE GENOMIC DNA]</scope>
    <source>
        <strain evidence="6">An90</strain>
    </source>
</reference>
<dbReference type="InterPro" id="IPR050361">
    <property type="entry name" value="MPP/UQCRC_Complex"/>
</dbReference>
<evidence type="ECO:0000313" key="5">
    <source>
        <dbReference type="EMBL" id="OUN02005.1"/>
    </source>
</evidence>
<dbReference type="InterPro" id="IPR011249">
    <property type="entry name" value="Metalloenz_LuxS/M16"/>
</dbReference>
<dbReference type="InterPro" id="IPR011765">
    <property type="entry name" value="Pept_M16_N"/>
</dbReference>
<dbReference type="SUPFAM" id="SSF63411">
    <property type="entry name" value="LuxS/MPP-like metallohydrolase"/>
    <property type="match status" value="2"/>
</dbReference>
<dbReference type="Pfam" id="PF00675">
    <property type="entry name" value="Peptidase_M16"/>
    <property type="match status" value="1"/>
</dbReference>
<reference evidence="4 7" key="3">
    <citation type="journal article" date="2019" name="Nat. Med.">
        <title>A library of human gut bacterial isolates paired with longitudinal multiomics data enables mechanistic microbiome research.</title>
        <authorList>
            <person name="Poyet M."/>
            <person name="Groussin M."/>
            <person name="Gibbons S.M."/>
            <person name="Avila-Pacheco J."/>
            <person name="Jiang X."/>
            <person name="Kearney S.M."/>
            <person name="Perrotta A.R."/>
            <person name="Berdy B."/>
            <person name="Zhao S."/>
            <person name="Lieberman T.D."/>
            <person name="Swanson P.K."/>
            <person name="Smith M."/>
            <person name="Roesemann S."/>
            <person name="Alexander J.E."/>
            <person name="Rich S.A."/>
            <person name="Livny J."/>
            <person name="Vlamakis H."/>
            <person name="Clish C."/>
            <person name="Bullock K."/>
            <person name="Deik A."/>
            <person name="Scott J."/>
            <person name="Pierce K.A."/>
            <person name="Xavier R.J."/>
            <person name="Alm E.J."/>
        </authorList>
    </citation>
    <scope>NUCLEOTIDE SEQUENCE [LARGE SCALE GENOMIC DNA]</scope>
    <source>
        <strain evidence="4 7">BIOML-A204</strain>
    </source>
</reference>
<evidence type="ECO:0000313" key="7">
    <source>
        <dbReference type="Proteomes" id="UP000323119"/>
    </source>
</evidence>
<evidence type="ECO:0000259" key="2">
    <source>
        <dbReference type="Pfam" id="PF00675"/>
    </source>
</evidence>
<proteinExistence type="inferred from homology"/>
<dbReference type="PANTHER" id="PTHR11851">
    <property type="entry name" value="METALLOPROTEASE"/>
    <property type="match status" value="1"/>
</dbReference>
<name>A0A1Y3QSB4_9BACT</name>
<comment type="similarity">
    <text evidence="1">Belongs to the peptidase M16 family.</text>
</comment>
<dbReference type="Proteomes" id="UP000323119">
    <property type="component" value="Unassembled WGS sequence"/>
</dbReference>
<dbReference type="RefSeq" id="WP_018695805.1">
    <property type="nucleotide sequence ID" value="NZ_AP025562.1"/>
</dbReference>
<dbReference type="Proteomes" id="UP000195772">
    <property type="component" value="Unassembled WGS sequence"/>
</dbReference>
<dbReference type="eggNOG" id="COG0612">
    <property type="taxonomic scope" value="Bacteria"/>
</dbReference>
<dbReference type="Pfam" id="PF05193">
    <property type="entry name" value="Peptidase_M16_C"/>
    <property type="match status" value="1"/>
</dbReference>